<comment type="caution">
    <text evidence="1">The sequence shown here is derived from an EMBL/GenBank/DDBJ whole genome shotgun (WGS) entry which is preliminary data.</text>
</comment>
<protein>
    <submittedName>
        <fullName evidence="1">Uncharacterized protein</fullName>
    </submittedName>
</protein>
<reference evidence="1 2" key="1">
    <citation type="journal article" date="2018" name="Sci. Rep.">
        <title>Genomic signatures of local adaptation to the degree of environmental predictability in rotifers.</title>
        <authorList>
            <person name="Franch-Gras L."/>
            <person name="Hahn C."/>
            <person name="Garcia-Roger E.M."/>
            <person name="Carmona M.J."/>
            <person name="Serra M."/>
            <person name="Gomez A."/>
        </authorList>
    </citation>
    <scope>NUCLEOTIDE SEQUENCE [LARGE SCALE GENOMIC DNA]</scope>
    <source>
        <strain evidence="1">HYR1</strain>
    </source>
</reference>
<sequence length="173" mass="20696">MLFKRFMTFLRRRFNFSSENGKQKKIGEIDILIEYFINQWGVRNQGWYEGYYNGIPSTTNGLESSHDKIKKAFRGKRLGLVFLNESRINLINFGQIFVQNQLQHWLKILTQIFINNPNIKEFYNEPKISNKELLDGYHWNKKGKQIQHLNNVYMVRSGSNTNLTRDECKQYFD</sequence>
<proteinExistence type="predicted"/>
<dbReference type="AlphaFoldDB" id="A0A3M7RJC7"/>
<dbReference type="Proteomes" id="UP000276133">
    <property type="component" value="Unassembled WGS sequence"/>
</dbReference>
<gene>
    <name evidence="1" type="ORF">BpHYR1_040492</name>
</gene>
<evidence type="ECO:0000313" key="2">
    <source>
        <dbReference type="Proteomes" id="UP000276133"/>
    </source>
</evidence>
<organism evidence="1 2">
    <name type="scientific">Brachionus plicatilis</name>
    <name type="common">Marine rotifer</name>
    <name type="synonym">Brachionus muelleri</name>
    <dbReference type="NCBI Taxonomy" id="10195"/>
    <lineage>
        <taxon>Eukaryota</taxon>
        <taxon>Metazoa</taxon>
        <taxon>Spiralia</taxon>
        <taxon>Gnathifera</taxon>
        <taxon>Rotifera</taxon>
        <taxon>Eurotatoria</taxon>
        <taxon>Monogononta</taxon>
        <taxon>Pseudotrocha</taxon>
        <taxon>Ploima</taxon>
        <taxon>Brachionidae</taxon>
        <taxon>Brachionus</taxon>
    </lineage>
</organism>
<keyword evidence="2" id="KW-1185">Reference proteome</keyword>
<evidence type="ECO:0000313" key="1">
    <source>
        <dbReference type="EMBL" id="RNA23584.1"/>
    </source>
</evidence>
<name>A0A3M7RJC7_BRAPC</name>
<accession>A0A3M7RJC7</accession>
<dbReference type="EMBL" id="REGN01003255">
    <property type="protein sequence ID" value="RNA23584.1"/>
    <property type="molecule type" value="Genomic_DNA"/>
</dbReference>